<proteinExistence type="predicted"/>
<feature type="transmembrane region" description="Helical" evidence="1">
    <location>
        <begin position="65"/>
        <end position="86"/>
    </location>
</feature>
<protein>
    <recommendedName>
        <fullName evidence="4">Sodium:proton antiporter</fullName>
    </recommendedName>
</protein>
<keyword evidence="3" id="KW-1185">Reference proteome</keyword>
<dbReference type="Proteomes" id="UP000295146">
    <property type="component" value="Unassembled WGS sequence"/>
</dbReference>
<keyword evidence="1" id="KW-0472">Membrane</keyword>
<comment type="caution">
    <text evidence="2">The sequence shown here is derived from an EMBL/GenBank/DDBJ whole genome shotgun (WGS) entry which is preliminary data.</text>
</comment>
<dbReference type="EMBL" id="SODP01000001">
    <property type="protein sequence ID" value="TDW76947.1"/>
    <property type="molecule type" value="Genomic_DNA"/>
</dbReference>
<name>A0A4V3GHQ0_9ACTN</name>
<dbReference type="OrthoDB" id="3625784at2"/>
<accession>A0A4V3GHQ0</accession>
<feature type="transmembrane region" description="Helical" evidence="1">
    <location>
        <begin position="107"/>
        <end position="126"/>
    </location>
</feature>
<sequence>MTNSPRSPRYGRPDEDAGERLDRQWNELLQELRLAQTGTQILFAFLLSIAFQTRFQDADSFTHDVYAVTLIASALAVCLFLAPVSFHRIIYRQKLRDRMLPIANRMTIGGMLLLIVAIAGGVLLAADVVLSRPVAIIVVAVVLLLFALFWYVVPAWVRRTNADEE</sequence>
<dbReference type="InterPro" id="IPR046291">
    <property type="entry name" value="DUF6328"/>
</dbReference>
<dbReference type="Pfam" id="PF19853">
    <property type="entry name" value="DUF6328"/>
    <property type="match status" value="1"/>
</dbReference>
<organism evidence="2 3">
    <name type="scientific">Kribbella pratensis</name>
    <dbReference type="NCBI Taxonomy" id="2512112"/>
    <lineage>
        <taxon>Bacteria</taxon>
        <taxon>Bacillati</taxon>
        <taxon>Actinomycetota</taxon>
        <taxon>Actinomycetes</taxon>
        <taxon>Propionibacteriales</taxon>
        <taxon>Kribbellaceae</taxon>
        <taxon>Kribbella</taxon>
    </lineage>
</organism>
<dbReference type="RefSeq" id="WP_134100752.1">
    <property type="nucleotide sequence ID" value="NZ_SODP01000001.1"/>
</dbReference>
<reference evidence="2 3" key="1">
    <citation type="submission" date="2019-03" db="EMBL/GenBank/DDBJ databases">
        <title>Genomic Encyclopedia of Type Strains, Phase III (KMG-III): the genomes of soil and plant-associated and newly described type strains.</title>
        <authorList>
            <person name="Whitman W."/>
        </authorList>
    </citation>
    <scope>NUCLEOTIDE SEQUENCE [LARGE SCALE GENOMIC DNA]</scope>
    <source>
        <strain evidence="2 3">VKM Ac-2573</strain>
    </source>
</reference>
<evidence type="ECO:0008006" key="4">
    <source>
        <dbReference type="Google" id="ProtNLM"/>
    </source>
</evidence>
<gene>
    <name evidence="2" type="ORF">EV653_2108</name>
</gene>
<feature type="transmembrane region" description="Helical" evidence="1">
    <location>
        <begin position="132"/>
        <end position="153"/>
    </location>
</feature>
<dbReference type="AlphaFoldDB" id="A0A4V3GHQ0"/>
<keyword evidence="1" id="KW-1133">Transmembrane helix</keyword>
<evidence type="ECO:0000313" key="2">
    <source>
        <dbReference type="EMBL" id="TDW76947.1"/>
    </source>
</evidence>
<evidence type="ECO:0000313" key="3">
    <source>
        <dbReference type="Proteomes" id="UP000295146"/>
    </source>
</evidence>
<keyword evidence="1" id="KW-0812">Transmembrane</keyword>
<evidence type="ECO:0000256" key="1">
    <source>
        <dbReference type="SAM" id="Phobius"/>
    </source>
</evidence>